<keyword evidence="5" id="KW-1185">Reference proteome</keyword>
<proteinExistence type="inferred from homology"/>
<evidence type="ECO:0000256" key="2">
    <source>
        <dbReference type="ARBA" id="ARBA00022723"/>
    </source>
</evidence>
<reference evidence="5" key="1">
    <citation type="submission" date="2017-02" db="EMBL/GenBank/DDBJ databases">
        <authorList>
            <person name="Varghese N."/>
            <person name="Submissions S."/>
        </authorList>
    </citation>
    <scope>NUCLEOTIDE SEQUENCE [LARGE SCALE GENOMIC DNA]</scope>
    <source>
        <strain evidence="5">DSM 22270</strain>
    </source>
</reference>
<accession>A0A1T5DY82</accession>
<evidence type="ECO:0000256" key="3">
    <source>
        <dbReference type="PIRSR" id="PIRSR607837-1"/>
    </source>
</evidence>
<sequence>MENKSFALAYIQEIEAEYTSTRKCLERIPETVYNFKPHPKSMEMGYLTLLVAEIPLWVAVMVEEGEIDFVTFKHMDVREREAVVRHYDENIERAKAALQNATEDDLAKEFRLKNKGELLYAQPMIAAVGSTINHWVHHRGQLTVYMRLNDIAVPSIYGPSADDKGFS</sequence>
<keyword evidence="2 3" id="KW-0479">Metal-binding</keyword>
<dbReference type="AlphaFoldDB" id="A0A1T5DY82"/>
<dbReference type="RefSeq" id="WP_082214510.1">
    <property type="nucleotide sequence ID" value="NZ_FUZA01000002.1"/>
</dbReference>
<evidence type="ECO:0000313" key="4">
    <source>
        <dbReference type="EMBL" id="SKB76546.1"/>
    </source>
</evidence>
<dbReference type="GO" id="GO:0046872">
    <property type="term" value="F:metal ion binding"/>
    <property type="evidence" value="ECO:0007669"/>
    <property type="project" value="UniProtKB-KW"/>
</dbReference>
<dbReference type="Gene3D" id="1.20.120.450">
    <property type="entry name" value="dinb family like domain"/>
    <property type="match status" value="1"/>
</dbReference>
<dbReference type="STRING" id="651661.SAMN05660293_01983"/>
<dbReference type="Proteomes" id="UP000190897">
    <property type="component" value="Unassembled WGS sequence"/>
</dbReference>
<dbReference type="InterPro" id="IPR034660">
    <property type="entry name" value="DinB/YfiT-like"/>
</dbReference>
<evidence type="ECO:0000256" key="1">
    <source>
        <dbReference type="ARBA" id="ARBA00008635"/>
    </source>
</evidence>
<dbReference type="Pfam" id="PF05163">
    <property type="entry name" value="DinB"/>
    <property type="match status" value="1"/>
</dbReference>
<gene>
    <name evidence="4" type="ORF">SAMN05660293_01983</name>
</gene>
<organism evidence="4 5">
    <name type="scientific">Dyadobacter psychrophilus</name>
    <dbReference type="NCBI Taxonomy" id="651661"/>
    <lineage>
        <taxon>Bacteria</taxon>
        <taxon>Pseudomonadati</taxon>
        <taxon>Bacteroidota</taxon>
        <taxon>Cytophagia</taxon>
        <taxon>Cytophagales</taxon>
        <taxon>Spirosomataceae</taxon>
        <taxon>Dyadobacter</taxon>
    </lineage>
</organism>
<dbReference type="OrthoDB" id="119432at2"/>
<dbReference type="InterPro" id="IPR007837">
    <property type="entry name" value="DinB"/>
</dbReference>
<dbReference type="SUPFAM" id="SSF109854">
    <property type="entry name" value="DinB/YfiT-like putative metalloenzymes"/>
    <property type="match status" value="1"/>
</dbReference>
<name>A0A1T5DY82_9BACT</name>
<comment type="similarity">
    <text evidence="1">Belongs to the DinB family.</text>
</comment>
<feature type="binding site" evidence="3">
    <location>
        <position position="134"/>
    </location>
    <ligand>
        <name>a divalent metal cation</name>
        <dbReference type="ChEBI" id="CHEBI:60240"/>
    </ligand>
</feature>
<protein>
    <submittedName>
        <fullName evidence="4">DinB family protein</fullName>
    </submittedName>
</protein>
<dbReference type="EMBL" id="FUZA01000002">
    <property type="protein sequence ID" value="SKB76546.1"/>
    <property type="molecule type" value="Genomic_DNA"/>
</dbReference>
<feature type="binding site" evidence="3">
    <location>
        <position position="138"/>
    </location>
    <ligand>
        <name>a divalent metal cation</name>
        <dbReference type="ChEBI" id="CHEBI:60240"/>
    </ligand>
</feature>
<evidence type="ECO:0000313" key="5">
    <source>
        <dbReference type="Proteomes" id="UP000190897"/>
    </source>
</evidence>